<dbReference type="InterPro" id="IPR050392">
    <property type="entry name" value="Collagen/C1q_domain"/>
</dbReference>
<dbReference type="SUPFAM" id="SSF49842">
    <property type="entry name" value="TNF-like"/>
    <property type="match status" value="1"/>
</dbReference>
<dbReference type="Pfam" id="PF07546">
    <property type="entry name" value="EMI"/>
    <property type="match status" value="1"/>
</dbReference>
<evidence type="ECO:0000256" key="4">
    <source>
        <dbReference type="ARBA" id="ARBA00022729"/>
    </source>
</evidence>
<evidence type="ECO:0000256" key="1">
    <source>
        <dbReference type="ARBA" id="ARBA00004498"/>
    </source>
</evidence>
<protein>
    <submittedName>
        <fullName evidence="13">EMILIN-1 Elastin microfibril interface-located protein 1</fullName>
    </submittedName>
</protein>
<accession>A0A6G0I6P5</accession>
<gene>
    <name evidence="13" type="ORF">D5F01_LYC15074</name>
</gene>
<dbReference type="Pfam" id="PF12796">
    <property type="entry name" value="Ank_2"/>
    <property type="match status" value="1"/>
</dbReference>
<evidence type="ECO:0000256" key="9">
    <source>
        <dbReference type="SAM" id="MobiDB-lite"/>
    </source>
</evidence>
<comment type="caution">
    <text evidence="13">The sequence shown here is derived from an EMBL/GenBank/DDBJ whole genome shotgun (WGS) entry which is preliminary data.</text>
</comment>
<keyword evidence="3" id="KW-0272">Extracellular matrix</keyword>
<dbReference type="InterPro" id="IPR008983">
    <property type="entry name" value="Tumour_necrosis_fac-like_dom"/>
</dbReference>
<sequence>METVFYLLVFMLARVSWGLGYSESSIQTGQRAASRHRNWCAYVVTRTVSCVMEDGVETYIKPDYQRCTWGQCPRVAYRTYRRPRYKVAYKMVTEMEWKCCHGYSGEDCHNGPRVTTDTQVNGGRPHITQTGYNPGGGQKGEGGGDSEKIRQLEETIRSLTKDLHNMQTTIDGINQKLPGLNGAVVPADSAQPHMKETINTIQTKLDHLYNRTQVHDQTLLTINNHLVNGGNELDGGAKGPGGNQLNILKEEILTELERRVSLSCSSCQAGVEDLRRQQQEDRERIQALEKLISSMDQHLRHSLDISRTQTERFQTCCNTVTQVEKRLSDVEVRVTTTASKCDAIKGRLDKELPGTGGGKGRVTEDRLNGRLRELEKRVNNTVRKTEQRCTNTGNNMKDHVQRDVTQLRNMVLTHLDDHSFKIGKIELDVAVLEDTVTDHSRRLSQLENITTFLDRRLTSTTNMCNETCGPNGKGSKTDDTVKTLQWRVVSNEEEIQKFNTKLNDLSVSGDSLFDRVINLTDNIKKIMDVTGENGENFNRIVTEVETLGRDFEDCSICSSVEEDLRSLTNSTMTGLSKCQAELTDLRRKVDSGESVCSQVCSNLQEEVGRLREEVEECTGQCKININDLKERLDGHSVYNGRLEGDLKSIQGELAGVMVRFNSINNTLKGLGKTVQKYGNTLTDVTNTKDSIISEVNNLQKELTNHIDDSTIRFGSLGNEIQIIRSNYMTEVRECRRSSDGLDRRLSKLEGVCGRLDSFSESLVRIKEGLNRHVSGLWSCVNGLNVTVTSQGDLIDNIQNVQLENVHSNIHSLNSSLVDLVKEFHNFIEQDFMGPPGLPGPQGERGEHGPEGPVGPPGRVGLPGREGRQGPIGPPGLKGEQGLAGSDAHVPRLSFSAALTRPMRNSGTIVFNEVFVNENNVYNPRTGYFTAPVSGKYFFSGVLTGHKNMKIEAVLSKSNTGVARVDSAGYQPEGLEKPMAEAKHIPGALAVFNIILPMVVGDTVCIDLVAGNLAYSSEPLTIFSGMLLVQPLSNSIMKGRVAEGRLQVLQIYRLLQCVHEGDKEQIEKMVKLGVENLINLTEPKDGTGVLHVAVSHSDQDLVSFLLSQGAHPDTQDKNGRTAAMLATEQGNVAILELLAKSNANLRLQDNESKGVLFYCIQPTKRHTHCLQLALKCQADSNNVSTQGTHVFQLMCEKAHEGTRKCLIMLGRSRPQCNKSDRCHSIDGGSQGRLLAAC</sequence>
<dbReference type="PROSITE" id="PS50871">
    <property type="entry name" value="C1Q"/>
    <property type="match status" value="1"/>
</dbReference>
<keyword evidence="7" id="KW-0040">ANK repeat</keyword>
<evidence type="ECO:0000313" key="13">
    <source>
        <dbReference type="EMBL" id="KAE8287110.1"/>
    </source>
</evidence>
<dbReference type="Gene3D" id="1.20.58.60">
    <property type="match status" value="1"/>
</dbReference>
<dbReference type="PROSITE" id="PS50297">
    <property type="entry name" value="ANK_REP_REGION"/>
    <property type="match status" value="2"/>
</dbReference>
<organism evidence="13 14">
    <name type="scientific">Larimichthys crocea</name>
    <name type="common">Large yellow croaker</name>
    <name type="synonym">Pseudosciaena crocea</name>
    <dbReference type="NCBI Taxonomy" id="215358"/>
    <lineage>
        <taxon>Eukaryota</taxon>
        <taxon>Metazoa</taxon>
        <taxon>Chordata</taxon>
        <taxon>Craniata</taxon>
        <taxon>Vertebrata</taxon>
        <taxon>Euteleostomi</taxon>
        <taxon>Actinopterygii</taxon>
        <taxon>Neopterygii</taxon>
        <taxon>Teleostei</taxon>
        <taxon>Neoteleostei</taxon>
        <taxon>Acanthomorphata</taxon>
        <taxon>Eupercaria</taxon>
        <taxon>Sciaenidae</taxon>
        <taxon>Larimichthys</taxon>
    </lineage>
</organism>
<dbReference type="PROSITE" id="PS50088">
    <property type="entry name" value="ANK_REPEAT"/>
    <property type="match status" value="2"/>
</dbReference>
<keyword evidence="2" id="KW-0964">Secreted</keyword>
<dbReference type="Gene3D" id="2.60.120.40">
    <property type="match status" value="1"/>
</dbReference>
<evidence type="ECO:0000256" key="10">
    <source>
        <dbReference type="SAM" id="SignalP"/>
    </source>
</evidence>
<feature type="repeat" description="ANK" evidence="7">
    <location>
        <begin position="1117"/>
        <end position="1149"/>
    </location>
</feature>
<dbReference type="SMART" id="SM00248">
    <property type="entry name" value="ANK"/>
    <property type="match status" value="2"/>
</dbReference>
<dbReference type="InterPro" id="IPR011489">
    <property type="entry name" value="EMI_domain"/>
</dbReference>
<dbReference type="Pfam" id="PF00386">
    <property type="entry name" value="C1q"/>
    <property type="match status" value="1"/>
</dbReference>
<evidence type="ECO:0000256" key="2">
    <source>
        <dbReference type="ARBA" id="ARBA00022525"/>
    </source>
</evidence>
<dbReference type="EMBL" id="REGW02000014">
    <property type="protein sequence ID" value="KAE8287110.1"/>
    <property type="molecule type" value="Genomic_DNA"/>
</dbReference>
<dbReference type="InterPro" id="IPR036770">
    <property type="entry name" value="Ankyrin_rpt-contain_sf"/>
</dbReference>
<dbReference type="SMART" id="SM00110">
    <property type="entry name" value="C1Q"/>
    <property type="match status" value="1"/>
</dbReference>
<dbReference type="InterPro" id="IPR008160">
    <property type="entry name" value="Collagen"/>
</dbReference>
<feature type="coiled-coil region" evidence="8">
    <location>
        <begin position="149"/>
        <end position="176"/>
    </location>
</feature>
<dbReference type="PANTHER" id="PTHR15427:SF1">
    <property type="entry name" value="EMILIN-1"/>
    <property type="match status" value="1"/>
</dbReference>
<dbReference type="PROSITE" id="PS51041">
    <property type="entry name" value="EMI"/>
    <property type="match status" value="1"/>
</dbReference>
<dbReference type="SUPFAM" id="SSF48403">
    <property type="entry name" value="Ankyrin repeat"/>
    <property type="match status" value="1"/>
</dbReference>
<keyword evidence="6" id="KW-1015">Disulfide bond</keyword>
<feature type="compositionally biased region" description="Gly residues" evidence="9">
    <location>
        <begin position="133"/>
        <end position="143"/>
    </location>
</feature>
<dbReference type="InterPro" id="IPR001073">
    <property type="entry name" value="C1q_dom"/>
</dbReference>
<feature type="domain" description="EMI" evidence="12">
    <location>
        <begin position="36"/>
        <end position="110"/>
    </location>
</feature>
<reference evidence="13 14" key="1">
    <citation type="submission" date="2019-07" db="EMBL/GenBank/DDBJ databases">
        <title>Chromosome genome assembly for large yellow croaker.</title>
        <authorList>
            <person name="Xiao S."/>
        </authorList>
    </citation>
    <scope>NUCLEOTIDE SEQUENCE [LARGE SCALE GENOMIC DNA]</scope>
    <source>
        <strain evidence="13">JMULYC20181020</strain>
        <tissue evidence="13">Muscle</tissue>
    </source>
</reference>
<dbReference type="InterPro" id="IPR002110">
    <property type="entry name" value="Ankyrin_rpt"/>
</dbReference>
<evidence type="ECO:0000259" key="12">
    <source>
        <dbReference type="PROSITE" id="PS51041"/>
    </source>
</evidence>
<evidence type="ECO:0000313" key="14">
    <source>
        <dbReference type="Proteomes" id="UP000424527"/>
    </source>
</evidence>
<keyword evidence="14" id="KW-1185">Reference proteome</keyword>
<keyword evidence="4 10" id="KW-0732">Signal</keyword>
<dbReference type="Proteomes" id="UP000424527">
    <property type="component" value="Unassembled WGS sequence"/>
</dbReference>
<proteinExistence type="predicted"/>
<evidence type="ECO:0000259" key="11">
    <source>
        <dbReference type="PROSITE" id="PS50871"/>
    </source>
</evidence>
<dbReference type="PANTHER" id="PTHR15427">
    <property type="entry name" value="EMILIN ELASTIN MICROFIBRIL INTERFACE-LOCATED PROTEIN ELASTIN MICROFIBRIL INTERFACER"/>
    <property type="match status" value="1"/>
</dbReference>
<keyword evidence="5 8" id="KW-0175">Coiled coil</keyword>
<feature type="region of interest" description="Disordered" evidence="9">
    <location>
        <begin position="834"/>
        <end position="884"/>
    </location>
</feature>
<comment type="subcellular location">
    <subcellularLocation>
        <location evidence="1">Secreted</location>
        <location evidence="1">Extracellular space</location>
        <location evidence="1">Extracellular matrix</location>
    </subcellularLocation>
</comment>
<feature type="signal peptide" evidence="10">
    <location>
        <begin position="1"/>
        <end position="18"/>
    </location>
</feature>
<name>A0A6G0I6P5_LARCR</name>
<feature type="repeat" description="ANK" evidence="7">
    <location>
        <begin position="1084"/>
        <end position="1116"/>
    </location>
</feature>
<dbReference type="AlphaFoldDB" id="A0A6G0I6P5"/>
<evidence type="ECO:0000256" key="5">
    <source>
        <dbReference type="ARBA" id="ARBA00023054"/>
    </source>
</evidence>
<feature type="domain" description="C1q" evidence="11">
    <location>
        <begin position="887"/>
        <end position="1033"/>
    </location>
</feature>
<evidence type="ECO:0000256" key="8">
    <source>
        <dbReference type="SAM" id="Coils"/>
    </source>
</evidence>
<dbReference type="Gene3D" id="1.25.40.20">
    <property type="entry name" value="Ankyrin repeat-containing domain"/>
    <property type="match status" value="1"/>
</dbReference>
<feature type="chain" id="PRO_5026241686" evidence="10">
    <location>
        <begin position="19"/>
        <end position="1236"/>
    </location>
</feature>
<dbReference type="Pfam" id="PF01391">
    <property type="entry name" value="Collagen"/>
    <property type="match status" value="1"/>
</dbReference>
<evidence type="ECO:0000256" key="3">
    <source>
        <dbReference type="ARBA" id="ARBA00022530"/>
    </source>
</evidence>
<evidence type="ECO:0000256" key="7">
    <source>
        <dbReference type="PROSITE-ProRule" id="PRU00023"/>
    </source>
</evidence>
<evidence type="ECO:0000256" key="6">
    <source>
        <dbReference type="ARBA" id="ARBA00023157"/>
    </source>
</evidence>
<feature type="region of interest" description="Disordered" evidence="9">
    <location>
        <begin position="117"/>
        <end position="145"/>
    </location>
</feature>